<name>A0ABZ0YZD3_9CAUD</name>
<reference evidence="1 2" key="1">
    <citation type="submission" date="2023-11" db="EMBL/GenBank/DDBJ databases">
        <authorList>
            <person name="Cook R."/>
            <person name="Crisci M."/>
            <person name="Pye H."/>
            <person name="Adriaenssens E."/>
            <person name="Santini J."/>
        </authorList>
    </citation>
    <scope>NUCLEOTIDE SEQUENCE [LARGE SCALE GENOMIC DNA]</scope>
    <source>
        <strain evidence="1">Lak_Megaphage_RVC_AP3_GC26</strain>
    </source>
</reference>
<dbReference type="Proteomes" id="UP001348805">
    <property type="component" value="Segment"/>
</dbReference>
<evidence type="ECO:0000313" key="1">
    <source>
        <dbReference type="EMBL" id="WQJ51194.1"/>
    </source>
</evidence>
<proteinExistence type="predicted"/>
<accession>A0ABZ0YZD3</accession>
<protein>
    <submittedName>
        <fullName evidence="1">Uncharacterized protein</fullName>
    </submittedName>
</protein>
<sequence>MGKSINIVSVTKVTIDNVVSEFTKKVKEYYPKTDKFVNVHFESPFNVGDVIRLDPDKNTYYILFMIKHVVKWSGQSDVDDEEFFDTIPLDGINRMAKPEVS</sequence>
<organism evidence="1 2">
    <name type="scientific">phage Lak_Megaphage_RVC_AP3_GC26</name>
    <dbReference type="NCBI Taxonomy" id="3109225"/>
    <lineage>
        <taxon>Viruses</taxon>
        <taxon>Duplodnaviria</taxon>
        <taxon>Heunggongvirae</taxon>
        <taxon>Uroviricota</taxon>
        <taxon>Caudoviricetes</taxon>
        <taxon>Caudoviricetes code 15 clade</taxon>
    </lineage>
</organism>
<dbReference type="EMBL" id="OR769219">
    <property type="protein sequence ID" value="WQJ51194.1"/>
    <property type="molecule type" value="Genomic_DNA"/>
</dbReference>
<evidence type="ECO:0000313" key="2">
    <source>
        <dbReference type="Proteomes" id="UP001348805"/>
    </source>
</evidence>
<keyword evidence="2" id="KW-1185">Reference proteome</keyword>